<dbReference type="OrthoDB" id="194358at2759"/>
<dbReference type="PROSITE" id="PS50297">
    <property type="entry name" value="ANK_REP_REGION"/>
    <property type="match status" value="3"/>
</dbReference>
<dbReference type="RefSeq" id="XP_036530522.1">
    <property type="nucleotide sequence ID" value="XM_036678969.1"/>
</dbReference>
<dbReference type="PANTHER" id="PTHR24171:SF8">
    <property type="entry name" value="BRCA1-ASSOCIATED RING DOMAIN PROTEIN 1"/>
    <property type="match status" value="1"/>
</dbReference>
<dbReference type="Pfam" id="PF12796">
    <property type="entry name" value="Ank_2"/>
    <property type="match status" value="2"/>
</dbReference>
<evidence type="ECO:0000256" key="3">
    <source>
        <dbReference type="PROSITE-ProRule" id="PRU00023"/>
    </source>
</evidence>
<dbReference type="GO" id="GO:0085020">
    <property type="term" value="P:protein K6-linked ubiquitination"/>
    <property type="evidence" value="ECO:0007669"/>
    <property type="project" value="TreeGrafter"/>
</dbReference>
<dbReference type="AlphaFoldDB" id="A0A8H5KK62"/>
<keyword evidence="1" id="KW-0677">Repeat</keyword>
<reference evidence="5 6" key="1">
    <citation type="submission" date="2020-05" db="EMBL/GenBank/DDBJ databases">
        <title>Identification and distribution of gene clusters putatively required for synthesis of sphingolipid metabolism inhibitors in phylogenetically diverse species of the filamentous fungus Fusarium.</title>
        <authorList>
            <person name="Kim H.-S."/>
            <person name="Busman M."/>
            <person name="Brown D.W."/>
            <person name="Divon H."/>
            <person name="Uhlig S."/>
            <person name="Proctor R.H."/>
        </authorList>
    </citation>
    <scope>NUCLEOTIDE SEQUENCE [LARGE SCALE GENOMIC DNA]</scope>
    <source>
        <strain evidence="5 6">NRRL 66333</strain>
    </source>
</reference>
<dbReference type="EMBL" id="JAAOAV010000470">
    <property type="protein sequence ID" value="KAF5574742.1"/>
    <property type="molecule type" value="Genomic_DNA"/>
</dbReference>
<keyword evidence="6" id="KW-1185">Reference proteome</keyword>
<feature type="repeat" description="ANK" evidence="3">
    <location>
        <begin position="430"/>
        <end position="462"/>
    </location>
</feature>
<dbReference type="PANTHER" id="PTHR24171">
    <property type="entry name" value="ANKYRIN REPEAT DOMAIN-CONTAINING PROTEIN 39-RELATED"/>
    <property type="match status" value="1"/>
</dbReference>
<dbReference type="SUPFAM" id="SSF48403">
    <property type="entry name" value="Ankyrin repeat"/>
    <property type="match status" value="1"/>
</dbReference>
<dbReference type="PROSITE" id="PS50088">
    <property type="entry name" value="ANK_REPEAT"/>
    <property type="match status" value="4"/>
</dbReference>
<dbReference type="SMART" id="SM00248">
    <property type="entry name" value="ANK"/>
    <property type="match status" value="6"/>
</dbReference>
<evidence type="ECO:0000256" key="1">
    <source>
        <dbReference type="ARBA" id="ARBA00022737"/>
    </source>
</evidence>
<feature type="chain" id="PRO_5034670707" evidence="4">
    <location>
        <begin position="17"/>
        <end position="536"/>
    </location>
</feature>
<dbReference type="GO" id="GO:0004842">
    <property type="term" value="F:ubiquitin-protein transferase activity"/>
    <property type="evidence" value="ECO:0007669"/>
    <property type="project" value="TreeGrafter"/>
</dbReference>
<evidence type="ECO:0000256" key="2">
    <source>
        <dbReference type="ARBA" id="ARBA00023043"/>
    </source>
</evidence>
<dbReference type="InterPro" id="IPR002110">
    <property type="entry name" value="Ankyrin_rpt"/>
</dbReference>
<protein>
    <submittedName>
        <fullName evidence="5">Ankyrin</fullName>
    </submittedName>
</protein>
<dbReference type="InterPro" id="IPR036770">
    <property type="entry name" value="Ankyrin_rpt-contain_sf"/>
</dbReference>
<proteinExistence type="predicted"/>
<feature type="repeat" description="ANK" evidence="3">
    <location>
        <begin position="463"/>
        <end position="495"/>
    </location>
</feature>
<evidence type="ECO:0000313" key="5">
    <source>
        <dbReference type="EMBL" id="KAF5574742.1"/>
    </source>
</evidence>
<dbReference type="Proteomes" id="UP000547976">
    <property type="component" value="Unassembled WGS sequence"/>
</dbReference>
<evidence type="ECO:0000313" key="6">
    <source>
        <dbReference type="Proteomes" id="UP000547976"/>
    </source>
</evidence>
<comment type="caution">
    <text evidence="5">The sequence shown here is derived from an EMBL/GenBank/DDBJ whole genome shotgun (WGS) entry which is preliminary data.</text>
</comment>
<evidence type="ECO:0000256" key="4">
    <source>
        <dbReference type="SAM" id="SignalP"/>
    </source>
</evidence>
<feature type="repeat" description="ANK" evidence="3">
    <location>
        <begin position="283"/>
        <end position="315"/>
    </location>
</feature>
<sequence length="536" mass="58980">MHLFQCFLLYLSFAYATPAPLDLSSVFEDNSIPIVEFSRFKLGNHRQAKRSKEEKVRCFEAKIVVDGRHLGNQHNFEFPGELYVCQNLPTPVTTNGRNGWDIAIAVGDARTWAIPGMFDYVSNGWLNPYLLNRHDRNPVLKDYAFVTSGEGKGIEIKPDPHYAAANKLSTFRINTTHDAVYEPTGGEILLTWKGTKIEGNIHLTSSSHVAYKAKISGDITKQGTITVTCRFKDHGGIKQDRAHESGLQTTSRGRKRDVAAKMAILQFKIELLDENLDIDGKHGGWTAPGYTAYYGHLDTVRVLLLRGADMDIRMDVGFGVLPGDCSAINWAVCGGYLDVVKILLDKGAKSNICAKRPVFLGTGGMPATMATGNGHLDVVRYLLENGCDDDSTNGIPGWDAFIIACEKGRLSIVKYFVEERDISVERNGSNGVTPLITAAQSQQTVVMKYLVNHGAPIDAGDNDGSTALLHAVAKKRVGAVEWLVKHGADLRKQNNTRMSPLKLAKEELLKNQDDKNAAAMVKWLEIPIAVAFHTKA</sequence>
<accession>A0A8H5KK62</accession>
<name>A0A8H5KK62_GIBSU</name>
<feature type="signal peptide" evidence="4">
    <location>
        <begin position="1"/>
        <end position="16"/>
    </location>
</feature>
<keyword evidence="2 3" id="KW-0040">ANK repeat</keyword>
<feature type="repeat" description="ANK" evidence="3">
    <location>
        <begin position="362"/>
        <end position="394"/>
    </location>
</feature>
<dbReference type="Gene3D" id="1.25.40.20">
    <property type="entry name" value="Ankyrin repeat-containing domain"/>
    <property type="match status" value="2"/>
</dbReference>
<gene>
    <name evidence="5" type="ORF">FSUBG_14018</name>
</gene>
<keyword evidence="4" id="KW-0732">Signal</keyword>
<dbReference type="Pfam" id="PF00023">
    <property type="entry name" value="Ank"/>
    <property type="match status" value="1"/>
</dbReference>
<organism evidence="5 6">
    <name type="scientific">Gibberella subglutinans</name>
    <name type="common">Fusarium subglutinans</name>
    <dbReference type="NCBI Taxonomy" id="42677"/>
    <lineage>
        <taxon>Eukaryota</taxon>
        <taxon>Fungi</taxon>
        <taxon>Dikarya</taxon>
        <taxon>Ascomycota</taxon>
        <taxon>Pezizomycotina</taxon>
        <taxon>Sordariomycetes</taxon>
        <taxon>Hypocreomycetidae</taxon>
        <taxon>Hypocreales</taxon>
        <taxon>Nectriaceae</taxon>
        <taxon>Fusarium</taxon>
        <taxon>Fusarium fujikuroi species complex</taxon>
    </lineage>
</organism>
<dbReference type="GeneID" id="59313687"/>